<dbReference type="Gene3D" id="1.10.10.2480">
    <property type="match status" value="1"/>
</dbReference>
<dbReference type="AlphaFoldDB" id="X0TD03"/>
<organism evidence="4">
    <name type="scientific">marine sediment metagenome</name>
    <dbReference type="NCBI Taxonomy" id="412755"/>
    <lineage>
        <taxon>unclassified sequences</taxon>
        <taxon>metagenomes</taxon>
        <taxon>ecological metagenomes</taxon>
    </lineage>
</organism>
<sequence>VYELAKELKMNSNELVERLKGAGFTINNYMSSLDMDDVVRAKDYLSGATSEIFEEKRVKPTVIRRRKKIIIKVEEKVQEEEQKIEEEVKPPTEEAVSVPEEKIIETLDAEGKKEEKEEPAPEKYLKEVEPKIERKKRGRPKAVPARIIKKADIPPPEPKIQEPMATIPSVGIEKPPEELFKKKEWVEKKKEEEEKKDVLPKKEYHRRKREIFERKDLYGGPEYSFAGRSRLKKKDKLDKKKFKQTEITVPRAIKRRIKVPDVISIAELAKRMGVKGTEVIKKLMEIDIIVNINQTIDFDSASLVASEFEYELELSFFEEEEIINEEEDKAEDLFPRPPVITIMGHVDHGKTSLLDYIRKSRVIDKEAGGITQHIGAYYVHTANGD</sequence>
<dbReference type="Pfam" id="PF04760">
    <property type="entry name" value="IF2_N"/>
    <property type="match status" value="2"/>
</dbReference>
<dbReference type="SUPFAM" id="SSF52540">
    <property type="entry name" value="P-loop containing nucleoside triphosphate hydrolases"/>
    <property type="match status" value="1"/>
</dbReference>
<evidence type="ECO:0000256" key="1">
    <source>
        <dbReference type="ARBA" id="ARBA00022741"/>
    </source>
</evidence>
<dbReference type="Gene3D" id="3.40.50.300">
    <property type="entry name" value="P-loop containing nucleotide triphosphate hydrolases"/>
    <property type="match status" value="1"/>
</dbReference>
<proteinExistence type="predicted"/>
<dbReference type="PANTHER" id="PTHR43381:SF5">
    <property type="entry name" value="TR-TYPE G DOMAIN-CONTAINING PROTEIN"/>
    <property type="match status" value="1"/>
</dbReference>
<dbReference type="GO" id="GO:0005525">
    <property type="term" value="F:GTP binding"/>
    <property type="evidence" value="ECO:0007669"/>
    <property type="project" value="UniProtKB-KW"/>
</dbReference>
<feature type="domain" description="Translation initiation factor IF-2 N-terminal" evidence="3">
    <location>
        <begin position="261"/>
        <end position="311"/>
    </location>
</feature>
<dbReference type="PANTHER" id="PTHR43381">
    <property type="entry name" value="TRANSLATION INITIATION FACTOR IF-2-RELATED"/>
    <property type="match status" value="1"/>
</dbReference>
<dbReference type="GO" id="GO:0003743">
    <property type="term" value="F:translation initiation factor activity"/>
    <property type="evidence" value="ECO:0007669"/>
    <property type="project" value="TreeGrafter"/>
</dbReference>
<dbReference type="InterPro" id="IPR006847">
    <property type="entry name" value="IF2_N"/>
</dbReference>
<feature type="non-terminal residue" evidence="4">
    <location>
        <position position="1"/>
    </location>
</feature>
<dbReference type="InterPro" id="IPR027417">
    <property type="entry name" value="P-loop_NTPase"/>
</dbReference>
<name>X0TD03_9ZZZZ</name>
<dbReference type="EMBL" id="BARS01001047">
    <property type="protein sequence ID" value="GAF85201.1"/>
    <property type="molecule type" value="Genomic_DNA"/>
</dbReference>
<dbReference type="GO" id="GO:0005829">
    <property type="term" value="C:cytosol"/>
    <property type="evidence" value="ECO:0007669"/>
    <property type="project" value="TreeGrafter"/>
</dbReference>
<dbReference type="InterPro" id="IPR015760">
    <property type="entry name" value="TIF_IF2"/>
</dbReference>
<accession>X0TD03</accession>
<evidence type="ECO:0000259" key="3">
    <source>
        <dbReference type="Pfam" id="PF04760"/>
    </source>
</evidence>
<gene>
    <name evidence="4" type="ORF">S01H1_02222</name>
</gene>
<keyword evidence="1" id="KW-0547">Nucleotide-binding</keyword>
<evidence type="ECO:0000256" key="2">
    <source>
        <dbReference type="ARBA" id="ARBA00023134"/>
    </source>
</evidence>
<comment type="caution">
    <text evidence="4">The sequence shown here is derived from an EMBL/GenBank/DDBJ whole genome shotgun (WGS) entry which is preliminary data.</text>
</comment>
<reference evidence="4" key="1">
    <citation type="journal article" date="2014" name="Front. Microbiol.">
        <title>High frequency of phylogenetically diverse reductive dehalogenase-homologous genes in deep subseafloor sedimentary metagenomes.</title>
        <authorList>
            <person name="Kawai M."/>
            <person name="Futagami T."/>
            <person name="Toyoda A."/>
            <person name="Takaki Y."/>
            <person name="Nishi S."/>
            <person name="Hori S."/>
            <person name="Arai W."/>
            <person name="Tsubouchi T."/>
            <person name="Morono Y."/>
            <person name="Uchiyama I."/>
            <person name="Ito T."/>
            <person name="Fujiyama A."/>
            <person name="Inagaki F."/>
            <person name="Takami H."/>
        </authorList>
    </citation>
    <scope>NUCLEOTIDE SEQUENCE</scope>
    <source>
        <strain evidence="4">Expedition CK06-06</strain>
    </source>
</reference>
<keyword evidence="2" id="KW-0342">GTP-binding</keyword>
<feature type="non-terminal residue" evidence="4">
    <location>
        <position position="385"/>
    </location>
</feature>
<protein>
    <recommendedName>
        <fullName evidence="3">Translation initiation factor IF-2 N-terminal domain-containing protein</fullName>
    </recommendedName>
</protein>
<feature type="domain" description="Translation initiation factor IF-2 N-terminal" evidence="3">
    <location>
        <begin position="1"/>
        <end position="38"/>
    </location>
</feature>
<evidence type="ECO:0000313" key="4">
    <source>
        <dbReference type="EMBL" id="GAF85201.1"/>
    </source>
</evidence>